<keyword evidence="3" id="KW-1185">Reference proteome</keyword>
<dbReference type="PANTHER" id="PTHR43591:SF10">
    <property type="entry name" value="ABC TRANSMEMBRANE TYPE-1 DOMAIN-CONTAINING PROTEIN-RELATED"/>
    <property type="match status" value="1"/>
</dbReference>
<evidence type="ECO:0000256" key="1">
    <source>
        <dbReference type="SAM" id="MobiDB-lite"/>
    </source>
</evidence>
<accession>A0AAD6IT78</accession>
<feature type="region of interest" description="Disordered" evidence="1">
    <location>
        <begin position="1"/>
        <end position="30"/>
    </location>
</feature>
<reference evidence="2" key="1">
    <citation type="submission" date="2023-01" db="EMBL/GenBank/DDBJ databases">
        <title>The chitinases involved in constricting ring structure development in the nematode-trapping fungus Drechslerella dactyloides.</title>
        <authorList>
            <person name="Wang R."/>
            <person name="Zhang L."/>
            <person name="Tang P."/>
            <person name="Li S."/>
            <person name="Liang L."/>
        </authorList>
    </citation>
    <scope>NUCLEOTIDE SEQUENCE</scope>
    <source>
        <strain evidence="2">YMF1.00031</strain>
    </source>
</reference>
<organism evidence="2 3">
    <name type="scientific">Drechslerella dactyloides</name>
    <name type="common">Nematode-trapping fungus</name>
    <name type="synonym">Arthrobotrys dactyloides</name>
    <dbReference type="NCBI Taxonomy" id="74499"/>
    <lineage>
        <taxon>Eukaryota</taxon>
        <taxon>Fungi</taxon>
        <taxon>Dikarya</taxon>
        <taxon>Ascomycota</taxon>
        <taxon>Pezizomycotina</taxon>
        <taxon>Orbiliomycetes</taxon>
        <taxon>Orbiliales</taxon>
        <taxon>Orbiliaceae</taxon>
        <taxon>Drechslerella</taxon>
    </lineage>
</organism>
<dbReference type="Proteomes" id="UP001221413">
    <property type="component" value="Unassembled WGS sequence"/>
</dbReference>
<proteinExistence type="predicted"/>
<gene>
    <name evidence="2" type="ORF">Dda_7113</name>
</gene>
<dbReference type="Pfam" id="PF13489">
    <property type="entry name" value="Methyltransf_23"/>
    <property type="match status" value="1"/>
</dbReference>
<dbReference type="EMBL" id="JAQGDS010000009">
    <property type="protein sequence ID" value="KAJ6258194.1"/>
    <property type="molecule type" value="Genomic_DNA"/>
</dbReference>
<dbReference type="GO" id="GO:0008168">
    <property type="term" value="F:methyltransferase activity"/>
    <property type="evidence" value="ECO:0007669"/>
    <property type="project" value="TreeGrafter"/>
</dbReference>
<dbReference type="Gene3D" id="3.40.50.150">
    <property type="entry name" value="Vaccinia Virus protein VP39"/>
    <property type="match status" value="1"/>
</dbReference>
<evidence type="ECO:0008006" key="4">
    <source>
        <dbReference type="Google" id="ProtNLM"/>
    </source>
</evidence>
<dbReference type="AlphaFoldDB" id="A0AAD6IT78"/>
<name>A0AAD6IT78_DREDA</name>
<dbReference type="CDD" id="cd02440">
    <property type="entry name" value="AdoMet_MTases"/>
    <property type="match status" value="1"/>
</dbReference>
<dbReference type="PANTHER" id="PTHR43591">
    <property type="entry name" value="METHYLTRANSFERASE"/>
    <property type="match status" value="1"/>
</dbReference>
<dbReference type="SUPFAM" id="SSF53335">
    <property type="entry name" value="S-adenosyl-L-methionine-dependent methyltransferases"/>
    <property type="match status" value="1"/>
</dbReference>
<evidence type="ECO:0000313" key="2">
    <source>
        <dbReference type="EMBL" id="KAJ6258194.1"/>
    </source>
</evidence>
<protein>
    <recommendedName>
        <fullName evidence="4">Methyltransferase</fullName>
    </recommendedName>
</protein>
<dbReference type="InterPro" id="IPR029063">
    <property type="entry name" value="SAM-dependent_MTases_sf"/>
</dbReference>
<evidence type="ECO:0000313" key="3">
    <source>
        <dbReference type="Proteomes" id="UP001221413"/>
    </source>
</evidence>
<comment type="caution">
    <text evidence="2">The sequence shown here is derived from an EMBL/GenBank/DDBJ whole genome shotgun (WGS) entry which is preliminary data.</text>
</comment>
<sequence length="305" mass="33887">MATQSSPLRIESPTGASPMSAGGSPPAAITEVPDEVTTTMHPEIEVESPQSEMDRLDLSHHLMTVLQRGNLHAAPIGDKPQKILDIGTGTGIWAIEMADKYPSAHIIGNDISPIQPRWVPPNVSFEVDDVEKEWAYGENTFDLIYSRYMLGAIADWPKLVHQAYNALKPGGYLEILEPDSRLLCDNGSLTSDAPFLAWNKLFIDAAGKIGRSVVEAPCYKNYLREAGFVDIREEVFKLPNSPWMKDKLLKEVGGYHMTAFSEALEGLSLRLFKAMHDMSVGEIYVLLAKVRSDLRNKSIHTYFNL</sequence>